<dbReference type="EMBL" id="MH884508">
    <property type="protein sequence ID" value="AYP68332.1"/>
    <property type="molecule type" value="Genomic_DNA"/>
</dbReference>
<accession>A0A3G3BVN4</accession>
<keyword evidence="2" id="KW-1185">Reference proteome</keyword>
<reference evidence="1 2" key="1">
    <citation type="submission" date="2018-09" db="EMBL/GenBank/DDBJ databases">
        <title>Comparative Genomic Analysis of Eight Novel Haloalkaliphilic Bacteriophages from Lake Elmenteita, Kenya.</title>
        <authorList>
            <person name="Akhwale J.K."/>
        </authorList>
    </citation>
    <scope>NUCLEOTIDE SEQUENCE [LARGE SCALE GENOMIC DNA]</scope>
</reference>
<evidence type="ECO:0000313" key="2">
    <source>
        <dbReference type="Proteomes" id="UP000274199"/>
    </source>
</evidence>
<organism evidence="1 2">
    <name type="scientific">Bacillus phage vB_BcoS-136</name>
    <dbReference type="NCBI Taxonomy" id="2419619"/>
    <lineage>
        <taxon>Viruses</taxon>
        <taxon>Duplodnaviria</taxon>
        <taxon>Heunggongvirae</taxon>
        <taxon>Uroviricota</taxon>
        <taxon>Caudoviricetes</taxon>
        <taxon>Heleneionescovirinae</taxon>
        <taxon>Kenyattavirus</taxon>
        <taxon>Kenyattavirus kv136</taxon>
    </lineage>
</organism>
<name>A0A3G3BVN4_9CAUD</name>
<sequence>MKTNIFLPKKINVGYQERDSTYTGKLAYIIYFDEKGKLRKEVSWNGWREESLGNDIYDNEPTSGFVLNKKTGGYSTGWNHRQTYVRVYDPRGFEFEISVPNLLYILENTNSIKGKGLEGDFVYGWDGKDLLLIPCDSPDYKEISKLNSLLHKKNFVKAKDLKIGATYLKKDNKEHVYMGKFHEYGWNGVKSEKPVFWFYIRNDGRGYFDTMKTISQKFVEVVSEECVEDYADIFDEMEKNRNYSPIDDSKTVYIPYTNEEIRHKFNGVRKWFYVYSDFNGVMEREEISEYNGKFVYYLKIEKEREYGYSWNRRIEKYIHKERVYVDTLEELMDIVKPMKKMEYLANGKFYGEAY</sequence>
<protein>
    <submittedName>
        <fullName evidence="1">Uncharacterized protein</fullName>
    </submittedName>
</protein>
<evidence type="ECO:0000313" key="1">
    <source>
        <dbReference type="EMBL" id="AYP68332.1"/>
    </source>
</evidence>
<dbReference type="Proteomes" id="UP000274199">
    <property type="component" value="Segment"/>
</dbReference>
<gene>
    <name evidence="1" type="ORF">vBBcoS136_00218</name>
</gene>
<proteinExistence type="predicted"/>